<sequence>MQVRTGTTGHTEAVQLIYDPAVITFEALVDAFLDRIYTHDAAQEKVARERLGAIEGCAVEIQEFQSFWPAEEYHQR</sequence>
<gene>
    <name evidence="6" type="ORF">QBZ16_004043</name>
</gene>
<accession>A0AAD9IJ67</accession>
<evidence type="ECO:0000256" key="3">
    <source>
        <dbReference type="ARBA" id="ARBA00023002"/>
    </source>
</evidence>
<dbReference type="AlphaFoldDB" id="A0AAD9IJ67"/>
<dbReference type="SUPFAM" id="SSF55068">
    <property type="entry name" value="Peptide methionine sulfoxide reductase"/>
    <property type="match status" value="1"/>
</dbReference>
<organism evidence="6 7">
    <name type="scientific">Prototheca wickerhamii</name>
    <dbReference type="NCBI Taxonomy" id="3111"/>
    <lineage>
        <taxon>Eukaryota</taxon>
        <taxon>Viridiplantae</taxon>
        <taxon>Chlorophyta</taxon>
        <taxon>core chlorophytes</taxon>
        <taxon>Trebouxiophyceae</taxon>
        <taxon>Chlorellales</taxon>
        <taxon>Chlorellaceae</taxon>
        <taxon>Prototheca</taxon>
    </lineage>
</organism>
<dbReference type="EC" id="1.8.4.11" evidence="2"/>
<name>A0AAD9IJ67_PROWI</name>
<proteinExistence type="inferred from homology"/>
<protein>
    <recommendedName>
        <fullName evidence="2">peptide-methionine (S)-S-oxide reductase</fullName>
        <ecNumber evidence="2">1.8.4.11</ecNumber>
    </recommendedName>
    <alternativeName>
        <fullName evidence="4">Peptide-methionine (S)-S-oxide reductase</fullName>
    </alternativeName>
</protein>
<dbReference type="InterPro" id="IPR036509">
    <property type="entry name" value="Met_Sox_Rdtase_MsrA_sf"/>
</dbReference>
<evidence type="ECO:0000256" key="2">
    <source>
        <dbReference type="ARBA" id="ARBA00012502"/>
    </source>
</evidence>
<dbReference type="Pfam" id="PF01625">
    <property type="entry name" value="PMSR"/>
    <property type="match status" value="1"/>
</dbReference>
<keyword evidence="7" id="KW-1185">Reference proteome</keyword>
<keyword evidence="3" id="KW-0560">Oxidoreductase</keyword>
<evidence type="ECO:0000256" key="1">
    <source>
        <dbReference type="ARBA" id="ARBA00005591"/>
    </source>
</evidence>
<evidence type="ECO:0000259" key="5">
    <source>
        <dbReference type="Pfam" id="PF01625"/>
    </source>
</evidence>
<dbReference type="GO" id="GO:0008113">
    <property type="term" value="F:peptide-methionine (S)-S-oxide reductase activity"/>
    <property type="evidence" value="ECO:0007669"/>
    <property type="project" value="UniProtKB-EC"/>
</dbReference>
<dbReference type="PANTHER" id="PTHR43774:SF1">
    <property type="entry name" value="PEPTIDE METHIONINE SULFOXIDE REDUCTASE MSRA 2"/>
    <property type="match status" value="1"/>
</dbReference>
<evidence type="ECO:0000313" key="7">
    <source>
        <dbReference type="Proteomes" id="UP001255856"/>
    </source>
</evidence>
<comment type="similarity">
    <text evidence="1">Belongs to the MsrA Met sulfoxide reductase family.</text>
</comment>
<comment type="caution">
    <text evidence="6">The sequence shown here is derived from an EMBL/GenBank/DDBJ whole genome shotgun (WGS) entry which is preliminary data.</text>
</comment>
<feature type="domain" description="Peptide methionine sulphoxide reductase MsrA" evidence="5">
    <location>
        <begin position="2"/>
        <end position="36"/>
    </location>
</feature>
<evidence type="ECO:0000256" key="4">
    <source>
        <dbReference type="ARBA" id="ARBA00030643"/>
    </source>
</evidence>
<dbReference type="Gene3D" id="3.30.1060.10">
    <property type="entry name" value="Peptide methionine sulphoxide reductase MsrA"/>
    <property type="match status" value="2"/>
</dbReference>
<dbReference type="EMBL" id="JASFZW010000005">
    <property type="protein sequence ID" value="KAK2078175.1"/>
    <property type="molecule type" value="Genomic_DNA"/>
</dbReference>
<evidence type="ECO:0000313" key="6">
    <source>
        <dbReference type="EMBL" id="KAK2078175.1"/>
    </source>
</evidence>
<dbReference type="InterPro" id="IPR002569">
    <property type="entry name" value="Met_Sox_Rdtase_MsrA_dom"/>
</dbReference>
<reference evidence="6" key="1">
    <citation type="submission" date="2021-01" db="EMBL/GenBank/DDBJ databases">
        <authorList>
            <person name="Eckstrom K.M.E."/>
        </authorList>
    </citation>
    <scope>NUCLEOTIDE SEQUENCE</scope>
    <source>
        <strain evidence="6">UVCC 0001</strain>
    </source>
</reference>
<dbReference type="PANTHER" id="PTHR43774">
    <property type="entry name" value="PEPTIDE METHIONINE SULFOXIDE REDUCTASE"/>
    <property type="match status" value="1"/>
</dbReference>
<dbReference type="Proteomes" id="UP001255856">
    <property type="component" value="Unassembled WGS sequence"/>
</dbReference>